<evidence type="ECO:0000256" key="3">
    <source>
        <dbReference type="ARBA" id="ARBA00022730"/>
    </source>
</evidence>
<dbReference type="InterPro" id="IPR006839">
    <property type="entry name" value="DarP"/>
</dbReference>
<organism evidence="7 8">
    <name type="scientific">Alcaligenes xylosoxydans xylosoxydans</name>
    <name type="common">Achromobacter xylosoxidans</name>
    <dbReference type="NCBI Taxonomy" id="85698"/>
    <lineage>
        <taxon>Bacteria</taxon>
        <taxon>Pseudomonadati</taxon>
        <taxon>Pseudomonadota</taxon>
        <taxon>Betaproteobacteria</taxon>
        <taxon>Burkholderiales</taxon>
        <taxon>Alcaligenaceae</taxon>
        <taxon>Achromobacter</taxon>
    </lineage>
</organism>
<dbReference type="GO" id="GO:0043022">
    <property type="term" value="F:ribosome binding"/>
    <property type="evidence" value="ECO:0007669"/>
    <property type="project" value="UniProtKB-UniRule"/>
</dbReference>
<comment type="similarity">
    <text evidence="5">Belongs to the DarP family.</text>
</comment>
<dbReference type="AlphaFoldDB" id="A0A424WE79"/>
<dbReference type="Proteomes" id="UP000285324">
    <property type="component" value="Unassembled WGS sequence"/>
</dbReference>
<reference evidence="7 8" key="1">
    <citation type="submission" date="2018-08" db="EMBL/GenBank/DDBJ databases">
        <title>Achromobacter xylosoxidans Genome sequencing and assembly.</title>
        <authorList>
            <person name="Wang R."/>
            <person name="Rensing C."/>
            <person name="Li Y."/>
        </authorList>
    </citation>
    <scope>NUCLEOTIDE SEQUENCE [LARGE SCALE GENOMIC DNA]</scope>
    <source>
        <strain evidence="7 8">GD003A</strain>
    </source>
</reference>
<keyword evidence="4 5" id="KW-0694">RNA-binding</keyword>
<keyword evidence="2 5" id="KW-0690">Ribosome biogenesis</keyword>
<feature type="region of interest" description="Disordered" evidence="6">
    <location>
        <begin position="1"/>
        <end position="27"/>
    </location>
</feature>
<evidence type="ECO:0000313" key="7">
    <source>
        <dbReference type="EMBL" id="RPJ91566.1"/>
    </source>
</evidence>
<dbReference type="GO" id="GO:1902626">
    <property type="term" value="P:assembly of large subunit precursor of preribosome"/>
    <property type="evidence" value="ECO:0007669"/>
    <property type="project" value="UniProtKB-UniRule"/>
</dbReference>
<proteinExistence type="inferred from homology"/>
<evidence type="ECO:0000313" key="8">
    <source>
        <dbReference type="Proteomes" id="UP000285324"/>
    </source>
</evidence>
<evidence type="ECO:0000256" key="4">
    <source>
        <dbReference type="ARBA" id="ARBA00022884"/>
    </source>
</evidence>
<evidence type="ECO:0000256" key="6">
    <source>
        <dbReference type="SAM" id="MobiDB-lite"/>
    </source>
</evidence>
<dbReference type="PANTHER" id="PTHR38101">
    <property type="entry name" value="UPF0307 PROTEIN YJGA"/>
    <property type="match status" value="1"/>
</dbReference>
<comment type="function">
    <text evidence="5">Member of a network of 50S ribosomal subunit biogenesis factors which assembles along the 30S-50S interface, preventing incorrect 23S rRNA structures from forming. Promotes peptidyl transferase center (PTC) maturation.</text>
</comment>
<name>A0A424WE79_ALCXX</name>
<keyword evidence="1 5" id="KW-0963">Cytoplasm</keyword>
<dbReference type="GO" id="GO:0019843">
    <property type="term" value="F:rRNA binding"/>
    <property type="evidence" value="ECO:0007669"/>
    <property type="project" value="UniProtKB-UniRule"/>
</dbReference>
<dbReference type="Gene3D" id="1.10.60.30">
    <property type="entry name" value="PSPTO4464-like domains"/>
    <property type="match status" value="2"/>
</dbReference>
<dbReference type="CDD" id="cd16331">
    <property type="entry name" value="YjgA-like"/>
    <property type="match status" value="1"/>
</dbReference>
<comment type="caution">
    <text evidence="7">The sequence shown here is derived from an EMBL/GenBank/DDBJ whole genome shotgun (WGS) entry which is preliminary data.</text>
</comment>
<dbReference type="Pfam" id="PF04751">
    <property type="entry name" value="DarP"/>
    <property type="match status" value="1"/>
</dbReference>
<keyword evidence="3 5" id="KW-0699">rRNA-binding</keyword>
<protein>
    <recommendedName>
        <fullName evidence="5">Dual-action ribosomal maturation protein DarP</fullName>
    </recommendedName>
    <alternativeName>
        <fullName evidence="5">Large ribosomal subunit assembly factor DarP</fullName>
    </alternativeName>
</protein>
<dbReference type="NCBIfam" id="NF003593">
    <property type="entry name" value="PRK05255.1-1"/>
    <property type="match status" value="1"/>
</dbReference>
<dbReference type="SUPFAM" id="SSF158710">
    <property type="entry name" value="PSPTO4464-like"/>
    <property type="match status" value="1"/>
</dbReference>
<evidence type="ECO:0000256" key="1">
    <source>
        <dbReference type="ARBA" id="ARBA00022490"/>
    </source>
</evidence>
<dbReference type="PIRSF" id="PIRSF016183">
    <property type="entry name" value="UCP016183"/>
    <property type="match status" value="1"/>
</dbReference>
<dbReference type="RefSeq" id="WP_059372867.1">
    <property type="nucleotide sequence ID" value="NZ_CP061008.1"/>
</dbReference>
<dbReference type="PANTHER" id="PTHR38101:SF1">
    <property type="entry name" value="UPF0307 PROTEIN YJGA"/>
    <property type="match status" value="1"/>
</dbReference>
<evidence type="ECO:0000256" key="5">
    <source>
        <dbReference type="HAMAP-Rule" id="MF_00765"/>
    </source>
</evidence>
<feature type="compositionally biased region" description="Acidic residues" evidence="6">
    <location>
        <begin position="8"/>
        <end position="17"/>
    </location>
</feature>
<evidence type="ECO:0000256" key="2">
    <source>
        <dbReference type="ARBA" id="ARBA00022517"/>
    </source>
</evidence>
<dbReference type="OrthoDB" id="5293604at2"/>
<gene>
    <name evidence="5" type="primary">darP</name>
    <name evidence="7" type="ORF">DY367_11320</name>
</gene>
<dbReference type="EMBL" id="QVXO01000014">
    <property type="protein sequence ID" value="RPJ91566.1"/>
    <property type="molecule type" value="Genomic_DNA"/>
</dbReference>
<feature type="compositionally biased region" description="Basic and acidic residues" evidence="6">
    <location>
        <begin position="18"/>
        <end position="27"/>
    </location>
</feature>
<comment type="subcellular location">
    <subcellularLocation>
        <location evidence="5">Cytoplasm</location>
    </subcellularLocation>
    <text evidence="5">Associates with late stage pre-50S ribosomal subunits.</text>
</comment>
<sequence>MNSHIEEESVDDGYDENGYDRPSKSQVKREMHALLDLGKQLIELSPERLKQLPLAERLYEAIRTAQRTTGREGKRRQVHFVGKLMRDAPADEIRAQLDVWENGSREETAAMHRLETLRDRLLDDDEALTKLLNSNPQADVQQLRALIRAARKEKLANAALLQGQEPQKKHYRALFQALKTLTL</sequence>
<dbReference type="InterPro" id="IPR023153">
    <property type="entry name" value="DarP_sf"/>
</dbReference>
<dbReference type="GO" id="GO:0005829">
    <property type="term" value="C:cytosol"/>
    <property type="evidence" value="ECO:0007669"/>
    <property type="project" value="TreeGrafter"/>
</dbReference>
<dbReference type="HAMAP" id="MF_00765">
    <property type="entry name" value="DarP"/>
    <property type="match status" value="1"/>
</dbReference>
<accession>A0A424WE79</accession>